<feature type="domain" description="DhaK" evidence="6">
    <location>
        <begin position="7"/>
        <end position="331"/>
    </location>
</feature>
<organism evidence="7 8">
    <name type="scientific">Nitrosomonas oligotropha</name>
    <dbReference type="NCBI Taxonomy" id="42354"/>
    <lineage>
        <taxon>Bacteria</taxon>
        <taxon>Pseudomonadati</taxon>
        <taxon>Pseudomonadota</taxon>
        <taxon>Betaproteobacteria</taxon>
        <taxon>Nitrosomonadales</taxon>
        <taxon>Nitrosomonadaceae</taxon>
        <taxon>Nitrosomonas</taxon>
    </lineage>
</organism>
<evidence type="ECO:0000313" key="7">
    <source>
        <dbReference type="EMBL" id="PTQ76418.1"/>
    </source>
</evidence>
<dbReference type="SMART" id="SM01120">
    <property type="entry name" value="Dak2"/>
    <property type="match status" value="1"/>
</dbReference>
<keyword evidence="1" id="KW-0808">Transferase</keyword>
<dbReference type="PROSITE" id="PS51480">
    <property type="entry name" value="DHAL"/>
    <property type="match status" value="1"/>
</dbReference>
<evidence type="ECO:0000256" key="3">
    <source>
        <dbReference type="ARBA" id="ARBA00022777"/>
    </source>
</evidence>
<dbReference type="NCBIfam" id="NF011049">
    <property type="entry name" value="PRK14479.1"/>
    <property type="match status" value="1"/>
</dbReference>
<proteinExistence type="predicted"/>
<dbReference type="RefSeq" id="WP_107803684.1">
    <property type="nucleotide sequence ID" value="NZ_QAOI01000017.1"/>
</dbReference>
<accession>A0A2T5HY61</accession>
<gene>
    <name evidence="7" type="ORF">C8R26_11711</name>
</gene>
<feature type="domain" description="DhaL" evidence="5">
    <location>
        <begin position="371"/>
        <end position="573"/>
    </location>
</feature>
<evidence type="ECO:0000259" key="6">
    <source>
        <dbReference type="PROSITE" id="PS51481"/>
    </source>
</evidence>
<dbReference type="Gene3D" id="3.40.50.10440">
    <property type="entry name" value="Dihydroxyacetone kinase, domain 1"/>
    <property type="match status" value="1"/>
</dbReference>
<evidence type="ECO:0000256" key="1">
    <source>
        <dbReference type="ARBA" id="ARBA00022679"/>
    </source>
</evidence>
<dbReference type="InterPro" id="IPR004006">
    <property type="entry name" value="DhaK_dom"/>
</dbReference>
<keyword evidence="2" id="KW-0547">Nucleotide-binding</keyword>
<dbReference type="PANTHER" id="PTHR28629:SF4">
    <property type="entry name" value="TRIOKINASE_FMN CYCLASE"/>
    <property type="match status" value="1"/>
</dbReference>
<dbReference type="SUPFAM" id="SSF101473">
    <property type="entry name" value="DhaL-like"/>
    <property type="match status" value="1"/>
</dbReference>
<comment type="caution">
    <text evidence="7">The sequence shown here is derived from an EMBL/GenBank/DDBJ whole genome shotgun (WGS) entry which is preliminary data.</text>
</comment>
<dbReference type="FunFam" id="3.40.50.10440:FF:000001">
    <property type="entry name" value="Dihydroxyacetone kinase, DhaK subunit"/>
    <property type="match status" value="1"/>
</dbReference>
<dbReference type="FunFam" id="1.25.40.340:FF:000002">
    <property type="entry name" value="Dihydroxyacetone kinase, L subunit"/>
    <property type="match status" value="1"/>
</dbReference>
<dbReference type="InterPro" id="IPR036117">
    <property type="entry name" value="DhaL_dom_sf"/>
</dbReference>
<dbReference type="InterPro" id="IPR004007">
    <property type="entry name" value="DhaL_dom"/>
</dbReference>
<dbReference type="Gene3D" id="1.25.40.340">
    <property type="match status" value="1"/>
</dbReference>
<dbReference type="Pfam" id="PF02733">
    <property type="entry name" value="Dak1"/>
    <property type="match status" value="1"/>
</dbReference>
<evidence type="ECO:0000256" key="2">
    <source>
        <dbReference type="ARBA" id="ARBA00022741"/>
    </source>
</evidence>
<dbReference type="Gene3D" id="3.30.1180.20">
    <property type="entry name" value="Dihydroxyacetone kinase, domain 2"/>
    <property type="match status" value="1"/>
</dbReference>
<dbReference type="GO" id="GO:0005829">
    <property type="term" value="C:cytosol"/>
    <property type="evidence" value="ECO:0007669"/>
    <property type="project" value="TreeGrafter"/>
</dbReference>
<reference evidence="7 8" key="1">
    <citation type="submission" date="2018-04" db="EMBL/GenBank/DDBJ databases">
        <title>Active sludge and wastewater microbial communities from Klosterneuburg, Austria.</title>
        <authorList>
            <person name="Wagner M."/>
        </authorList>
    </citation>
    <scope>NUCLEOTIDE SEQUENCE [LARGE SCALE GENOMIC DNA]</scope>
    <source>
        <strain evidence="7 8">Nm49</strain>
    </source>
</reference>
<dbReference type="GO" id="GO:0019563">
    <property type="term" value="P:glycerol catabolic process"/>
    <property type="evidence" value="ECO:0007669"/>
    <property type="project" value="TreeGrafter"/>
</dbReference>
<dbReference type="GO" id="GO:0004371">
    <property type="term" value="F:glycerone kinase activity"/>
    <property type="evidence" value="ECO:0007669"/>
    <property type="project" value="InterPro"/>
</dbReference>
<keyword evidence="3 7" id="KW-0418">Kinase</keyword>
<dbReference type="InterPro" id="IPR050861">
    <property type="entry name" value="Dihydroxyacetone_Kinase"/>
</dbReference>
<evidence type="ECO:0000259" key="5">
    <source>
        <dbReference type="PROSITE" id="PS51480"/>
    </source>
</evidence>
<sequence>MTYLFNNPAQFADELIEGFAAAHRNTIQRVNGGVIRRYKAKPGQAVVVIGGGSGHYPAFGGFVGQGLAHGAALGNVFAAPSAQQICQIAQAVDVGGGILFCYANYAGDVLNFEQAQAQLRTQGIDVRSVVVTDDIASAVVVEQHKRRGIAGTLPVFKAAAVAADAGKPLDEVVRIATEAKDRVRSLGVAFSGCTLPGANKPLFEVADGKMEVGMGIHGEPGLYRVDAPSADGLAKMLVEKLLAEIPLSIGSFSGARVGVILNGLGAVKYEELFVVYRKIDQLLTQHGLIIVEPVADELITSFDMAGVSLTLFWLNDELEQTWIAPADTPAFHRGNIASAVQSEENIAVAVQPSHDKQPLKIGSADSRAVGKVVLAALEAARDAVELQQEALGRLDAIAGDGDHGIGMQRGLTAAVRAARAALDAQAGAGTVLTAAGDAWSDRAGGTSGALWGVILCNLGNALRDEVKPDAAAIAVGVAAALDAVSNLGKAQLGDKTLVDVLHPFAQALAAGAAQNLTVAAAWTMAAHIADDAAKATRNLMPRIGRARPHAEKSLSTPDPGAVSMALIICTVDKIIRKHCA</sequence>
<dbReference type="Proteomes" id="UP000244128">
    <property type="component" value="Unassembled WGS sequence"/>
</dbReference>
<dbReference type="PANTHER" id="PTHR28629">
    <property type="entry name" value="TRIOKINASE/FMN CYCLASE"/>
    <property type="match status" value="1"/>
</dbReference>
<name>A0A2T5HY61_9PROT</name>
<dbReference type="GO" id="GO:0005524">
    <property type="term" value="F:ATP binding"/>
    <property type="evidence" value="ECO:0007669"/>
    <property type="project" value="UniProtKB-KW"/>
</dbReference>
<dbReference type="EMBL" id="QAOI01000017">
    <property type="protein sequence ID" value="PTQ76418.1"/>
    <property type="molecule type" value="Genomic_DNA"/>
</dbReference>
<evidence type="ECO:0000256" key="4">
    <source>
        <dbReference type="ARBA" id="ARBA00022840"/>
    </source>
</evidence>
<evidence type="ECO:0000313" key="8">
    <source>
        <dbReference type="Proteomes" id="UP000244128"/>
    </source>
</evidence>
<protein>
    <submittedName>
        <fullName evidence="7">Homodimeric dihydroxyacetone kinase</fullName>
    </submittedName>
</protein>
<dbReference type="AlphaFoldDB" id="A0A2T5HY61"/>
<keyword evidence="4" id="KW-0067">ATP-binding</keyword>
<dbReference type="PROSITE" id="PS51481">
    <property type="entry name" value="DHAK"/>
    <property type="match status" value="1"/>
</dbReference>
<dbReference type="SUPFAM" id="SSF82549">
    <property type="entry name" value="DAK1/DegV-like"/>
    <property type="match status" value="1"/>
</dbReference>
<dbReference type="Pfam" id="PF02734">
    <property type="entry name" value="Dak2"/>
    <property type="match status" value="1"/>
</dbReference>